<name>A0A645EXW3_9ZZZZ</name>
<proteinExistence type="predicted"/>
<gene>
    <name evidence="1" type="ORF">SDC9_154145</name>
</gene>
<dbReference type="EMBL" id="VSSQ01052835">
    <property type="protein sequence ID" value="MPN06888.1"/>
    <property type="molecule type" value="Genomic_DNA"/>
</dbReference>
<accession>A0A645EXW3</accession>
<organism evidence="1">
    <name type="scientific">bioreactor metagenome</name>
    <dbReference type="NCBI Taxonomy" id="1076179"/>
    <lineage>
        <taxon>unclassified sequences</taxon>
        <taxon>metagenomes</taxon>
        <taxon>ecological metagenomes</taxon>
    </lineage>
</organism>
<reference evidence="1" key="1">
    <citation type="submission" date="2019-08" db="EMBL/GenBank/DDBJ databases">
        <authorList>
            <person name="Kucharzyk K."/>
            <person name="Murdoch R.W."/>
            <person name="Higgins S."/>
            <person name="Loffler F."/>
        </authorList>
    </citation>
    <scope>NUCLEOTIDE SEQUENCE</scope>
</reference>
<sequence length="126" mass="14213">MKKTCIFQESIQCSDCGECAKCDISENKKCNNCAKCLELEGFDVRAINIEEIMDEEDITFADEGESNSDIDIETLAELNKDLNEADIKIEYIDDIDGLSEILENENFGKYISEVFPGILVINKNIK</sequence>
<protein>
    <submittedName>
        <fullName evidence="1">Uncharacterized protein</fullName>
    </submittedName>
</protein>
<evidence type="ECO:0000313" key="1">
    <source>
        <dbReference type="EMBL" id="MPN06888.1"/>
    </source>
</evidence>
<comment type="caution">
    <text evidence="1">The sequence shown here is derived from an EMBL/GenBank/DDBJ whole genome shotgun (WGS) entry which is preliminary data.</text>
</comment>
<dbReference type="AlphaFoldDB" id="A0A645EXW3"/>